<reference evidence="1 2" key="1">
    <citation type="submission" date="2016-11" db="EMBL/GenBank/DDBJ databases">
        <authorList>
            <person name="Jaros S."/>
            <person name="Januszkiewicz K."/>
            <person name="Wedrychowicz H."/>
        </authorList>
    </citation>
    <scope>NUCLEOTIDE SEQUENCE [LARGE SCALE GENOMIC DNA]</scope>
    <source>
        <strain evidence="1 2">DSM 2631</strain>
    </source>
</reference>
<dbReference type="RefSeq" id="WP_072897700.1">
    <property type="nucleotide sequence ID" value="NZ_FQVM01000039.1"/>
</dbReference>
<proteinExistence type="predicted"/>
<organism evidence="1 2">
    <name type="scientific">Clostridium fallax</name>
    <dbReference type="NCBI Taxonomy" id="1533"/>
    <lineage>
        <taxon>Bacteria</taxon>
        <taxon>Bacillati</taxon>
        <taxon>Bacillota</taxon>
        <taxon>Clostridia</taxon>
        <taxon>Eubacteriales</taxon>
        <taxon>Clostridiaceae</taxon>
        <taxon>Clostridium</taxon>
    </lineage>
</organism>
<sequence>MGQSRVVVLNEVKKGIEGEWNLCFQYCRYEYGDGTEQKGYRFIWRRPNGNLQGARGQARMPSVADILELTSIAIREGWGNHNDDPIGYDISEE</sequence>
<protein>
    <submittedName>
        <fullName evidence="1">Uncharacterized protein</fullName>
    </submittedName>
</protein>
<evidence type="ECO:0000313" key="1">
    <source>
        <dbReference type="EMBL" id="SHF14104.1"/>
    </source>
</evidence>
<dbReference type="EMBL" id="FQVM01000039">
    <property type="protein sequence ID" value="SHF14104.1"/>
    <property type="molecule type" value="Genomic_DNA"/>
</dbReference>
<dbReference type="OrthoDB" id="7107882at2"/>
<name>A0A1M4Z7V7_9CLOT</name>
<keyword evidence="2" id="KW-1185">Reference proteome</keyword>
<dbReference type="Proteomes" id="UP000184035">
    <property type="component" value="Unassembled WGS sequence"/>
</dbReference>
<accession>A0A1M4Z7V7</accession>
<dbReference type="AlphaFoldDB" id="A0A1M4Z7V7"/>
<evidence type="ECO:0000313" key="2">
    <source>
        <dbReference type="Proteomes" id="UP000184035"/>
    </source>
</evidence>
<gene>
    <name evidence="1" type="ORF">SAMN05443638_1394</name>
</gene>